<evidence type="ECO:0000256" key="5">
    <source>
        <dbReference type="ARBA" id="ARBA00022553"/>
    </source>
</evidence>
<evidence type="ECO:0000259" key="21">
    <source>
        <dbReference type="PROSITE" id="PS50894"/>
    </source>
</evidence>
<dbReference type="SMART" id="SM00448">
    <property type="entry name" value="REC"/>
    <property type="match status" value="2"/>
</dbReference>
<evidence type="ECO:0000256" key="14">
    <source>
        <dbReference type="ARBA" id="ARBA00064003"/>
    </source>
</evidence>
<dbReference type="SUPFAM" id="SSF55874">
    <property type="entry name" value="ATPase domain of HSP90 chaperone/DNA topoisomerase II/histidine kinase"/>
    <property type="match status" value="1"/>
</dbReference>
<comment type="subcellular location">
    <subcellularLocation>
        <location evidence="2">Cell membrane</location>
        <topology evidence="2">Multi-pass membrane protein</topology>
    </subcellularLocation>
</comment>
<comment type="catalytic activity">
    <reaction evidence="1">
        <text>ATP + protein L-histidine = ADP + protein N-phospho-L-histidine.</text>
        <dbReference type="EC" id="2.7.13.3"/>
    </reaction>
</comment>
<keyword evidence="10" id="KW-0067">ATP-binding</keyword>
<dbReference type="EMBL" id="AP021876">
    <property type="protein sequence ID" value="BBO80520.1"/>
    <property type="molecule type" value="Genomic_DNA"/>
</dbReference>
<dbReference type="GO" id="GO:0000155">
    <property type="term" value="F:phosphorelay sensor kinase activity"/>
    <property type="evidence" value="ECO:0007669"/>
    <property type="project" value="InterPro"/>
</dbReference>
<evidence type="ECO:0000256" key="7">
    <source>
        <dbReference type="ARBA" id="ARBA00022692"/>
    </source>
</evidence>
<dbReference type="Gene3D" id="1.20.120.160">
    <property type="entry name" value="HPT domain"/>
    <property type="match status" value="1"/>
</dbReference>
<dbReference type="GO" id="GO:0005886">
    <property type="term" value="C:plasma membrane"/>
    <property type="evidence" value="ECO:0007669"/>
    <property type="project" value="UniProtKB-SubCell"/>
</dbReference>
<dbReference type="Pfam" id="PF00512">
    <property type="entry name" value="HisKA"/>
    <property type="match status" value="1"/>
</dbReference>
<sequence length="883" mass="96843">MKLIELLQRRSKQLHQEYAQRIQTEVGGHYANRPLEELQSTTSQSCDAHFDAIVHGDYTKLDDFIEKICEMRLAGGFSLSEVQRAFEIYRTLLTPLLVDALQGDALITALEKLNACLGYSINRFSDYYHNADQAALRKAKEEAVAANRAKGSFLAAMSHEIRTPMNGVIAAAELALAENLPDKAVRYLEIIHTSAYSLLGIINDILDFSKIEAKKMELEARPLMLDEILDRVVDAFHSKVAETGIELLADIDPDIPAVLIGDPLRLQQILTNLVSNAVKFTDKGGVILIRISLEETTEPTVFLKFSVKDTGIGIAEEQLPRLFEPFIQADDSTTCKYEGTGLGLAICKRLVSLMDGTIWAKSTFGKGSTFSFTARFEPSAGMAPPTFAPPSSLEKIRVLVVDDCKDSLMIMKRMLDSFGFPVKTVETAEKALHILKTDTTGKSSVDLILMDWKMPGMDGLSAARRIRRDLKRDTVILLMTAFEEPGVREAAEKAGINGFLAKPIYPSELFNAVMTAFGETAVKSEIARNRFTTRESIYRERLRGCRVLLVEDNPTNREIATAVLQTAGIQVATATNGRKAVAAVTVDKAEFDAILMDIQMPEMDGFEATRAIRATPSIHQVPIIAMTAYAMKGDEEKCLAAGMDGYVSKPINQDRLFHALWRNIKRLPDSRPVSAPEPTAVETDVDPLPNRLAGIHLRETIAALGMDPSTFLKILVGFAANNVDTAATLKTLLEKRDYDTLRHLAHTLKGSAANIGATDLSASARKLEKALTDPAACDETNISVLTREIIRLLAEVRGGIETLTPAAPEPASEEPAADPAQRSQSLGRLVKALQSADPEVVASSFAAARPHLPAAVMAEVAAHIDAYDYDKALKRIRHHLLKR</sequence>
<feature type="domain" description="HPt" evidence="21">
    <location>
        <begin position="707"/>
        <end position="807"/>
    </location>
</feature>
<evidence type="ECO:0000259" key="19">
    <source>
        <dbReference type="PROSITE" id="PS50109"/>
    </source>
</evidence>
<dbReference type="EC" id="2.7.13.3" evidence="3"/>
<dbReference type="Gene3D" id="1.10.287.130">
    <property type="match status" value="1"/>
</dbReference>
<keyword evidence="8" id="KW-0547">Nucleotide-binding</keyword>
<evidence type="ECO:0000256" key="4">
    <source>
        <dbReference type="ARBA" id="ARBA00022475"/>
    </source>
</evidence>
<dbReference type="InterPro" id="IPR001789">
    <property type="entry name" value="Sig_transdc_resp-reg_receiver"/>
</dbReference>
<feature type="modified residue" description="4-aspartylphosphate" evidence="17">
    <location>
        <position position="451"/>
    </location>
</feature>
<dbReference type="PANTHER" id="PTHR45339">
    <property type="entry name" value="HYBRID SIGNAL TRANSDUCTION HISTIDINE KINASE J"/>
    <property type="match status" value="1"/>
</dbReference>
<feature type="region of interest" description="Disordered" evidence="18">
    <location>
        <begin position="803"/>
        <end position="824"/>
    </location>
</feature>
<keyword evidence="12" id="KW-0902">Two-component regulatory system</keyword>
<evidence type="ECO:0000256" key="15">
    <source>
        <dbReference type="ARBA" id="ARBA00068150"/>
    </source>
</evidence>
<dbReference type="SMART" id="SM00073">
    <property type="entry name" value="HPT"/>
    <property type="match status" value="1"/>
</dbReference>
<dbReference type="SMART" id="SM00388">
    <property type="entry name" value="HisKA"/>
    <property type="match status" value="1"/>
</dbReference>
<dbReference type="InterPro" id="IPR005467">
    <property type="entry name" value="His_kinase_dom"/>
</dbReference>
<dbReference type="PROSITE" id="PS50109">
    <property type="entry name" value="HIS_KIN"/>
    <property type="match status" value="1"/>
</dbReference>
<dbReference type="CDD" id="cd16922">
    <property type="entry name" value="HATPase_EvgS-ArcB-TorS-like"/>
    <property type="match status" value="1"/>
</dbReference>
<keyword evidence="5 17" id="KW-0597">Phosphoprotein</keyword>
<dbReference type="PANTHER" id="PTHR45339:SF1">
    <property type="entry name" value="HYBRID SIGNAL TRANSDUCTION HISTIDINE KINASE J"/>
    <property type="match status" value="1"/>
</dbReference>
<dbReference type="SUPFAM" id="SSF47226">
    <property type="entry name" value="Histidine-containing phosphotransfer domain, HPT domain"/>
    <property type="match status" value="1"/>
</dbReference>
<dbReference type="PROSITE" id="PS50894">
    <property type="entry name" value="HPT"/>
    <property type="match status" value="1"/>
</dbReference>
<evidence type="ECO:0000256" key="2">
    <source>
        <dbReference type="ARBA" id="ARBA00004651"/>
    </source>
</evidence>
<dbReference type="SUPFAM" id="SSF47384">
    <property type="entry name" value="Homodimeric domain of signal transducing histidine kinase"/>
    <property type="match status" value="1"/>
</dbReference>
<keyword evidence="7" id="KW-0812">Transmembrane</keyword>
<name>A0A5K7ZP24_9BACT</name>
<evidence type="ECO:0000313" key="23">
    <source>
        <dbReference type="Proteomes" id="UP000425960"/>
    </source>
</evidence>
<dbReference type="InterPro" id="IPR036097">
    <property type="entry name" value="HisK_dim/P_sf"/>
</dbReference>
<dbReference type="GO" id="GO:0005524">
    <property type="term" value="F:ATP binding"/>
    <property type="evidence" value="ECO:0007669"/>
    <property type="project" value="UniProtKB-KW"/>
</dbReference>
<organism evidence="22 23">
    <name type="scientific">Desulfosarcina ovata subsp. sediminis</name>
    <dbReference type="NCBI Taxonomy" id="885957"/>
    <lineage>
        <taxon>Bacteria</taxon>
        <taxon>Pseudomonadati</taxon>
        <taxon>Thermodesulfobacteriota</taxon>
        <taxon>Desulfobacteria</taxon>
        <taxon>Desulfobacterales</taxon>
        <taxon>Desulfosarcinaceae</taxon>
        <taxon>Desulfosarcina</taxon>
    </lineage>
</organism>
<dbReference type="KEGG" id="dov:DSCO28_10860"/>
<proteinExistence type="predicted"/>
<keyword evidence="6" id="KW-0808">Transferase</keyword>
<evidence type="ECO:0000256" key="12">
    <source>
        <dbReference type="ARBA" id="ARBA00023012"/>
    </source>
</evidence>
<keyword evidence="11" id="KW-1133">Transmembrane helix</keyword>
<dbReference type="CDD" id="cd00082">
    <property type="entry name" value="HisKA"/>
    <property type="match status" value="1"/>
</dbReference>
<feature type="modified residue" description="Phosphohistidine" evidence="16">
    <location>
        <position position="746"/>
    </location>
</feature>
<dbReference type="CDD" id="cd17546">
    <property type="entry name" value="REC_hyHK_CKI1_RcsC-like"/>
    <property type="match status" value="2"/>
</dbReference>
<dbReference type="SUPFAM" id="SSF52172">
    <property type="entry name" value="CheY-like"/>
    <property type="match status" value="2"/>
</dbReference>
<dbReference type="InterPro" id="IPR004358">
    <property type="entry name" value="Sig_transdc_His_kin-like_C"/>
</dbReference>
<evidence type="ECO:0000256" key="3">
    <source>
        <dbReference type="ARBA" id="ARBA00012438"/>
    </source>
</evidence>
<feature type="domain" description="Response regulatory" evidence="20">
    <location>
        <begin position="546"/>
        <end position="664"/>
    </location>
</feature>
<dbReference type="Pfam" id="PF01627">
    <property type="entry name" value="Hpt"/>
    <property type="match status" value="1"/>
</dbReference>
<keyword evidence="9" id="KW-0418">Kinase</keyword>
<dbReference type="InterPro" id="IPR008207">
    <property type="entry name" value="Sig_transdc_His_kin_Hpt_dom"/>
</dbReference>
<comment type="subunit">
    <text evidence="14">At low DSF concentrations, interacts with RpfF.</text>
</comment>
<evidence type="ECO:0000256" key="17">
    <source>
        <dbReference type="PROSITE-ProRule" id="PRU00169"/>
    </source>
</evidence>
<dbReference type="RefSeq" id="WP_155321451.1">
    <property type="nucleotide sequence ID" value="NZ_AP021876.1"/>
</dbReference>
<accession>A0A5K7ZP24</accession>
<dbReference type="Proteomes" id="UP000425960">
    <property type="component" value="Chromosome"/>
</dbReference>
<feature type="modified residue" description="4-aspartylphosphate" evidence="17">
    <location>
        <position position="597"/>
    </location>
</feature>
<dbReference type="PROSITE" id="PS50110">
    <property type="entry name" value="RESPONSE_REGULATORY"/>
    <property type="match status" value="2"/>
</dbReference>
<dbReference type="InterPro" id="IPR003594">
    <property type="entry name" value="HATPase_dom"/>
</dbReference>
<feature type="domain" description="Response regulatory" evidence="20">
    <location>
        <begin position="397"/>
        <end position="517"/>
    </location>
</feature>
<keyword evidence="13" id="KW-0472">Membrane</keyword>
<dbReference type="FunFam" id="3.30.565.10:FF:000010">
    <property type="entry name" value="Sensor histidine kinase RcsC"/>
    <property type="match status" value="1"/>
</dbReference>
<evidence type="ECO:0000259" key="20">
    <source>
        <dbReference type="PROSITE" id="PS50110"/>
    </source>
</evidence>
<dbReference type="AlphaFoldDB" id="A0A5K7ZP24"/>
<evidence type="ECO:0000256" key="13">
    <source>
        <dbReference type="ARBA" id="ARBA00023136"/>
    </source>
</evidence>
<dbReference type="InterPro" id="IPR011006">
    <property type="entry name" value="CheY-like_superfamily"/>
</dbReference>
<evidence type="ECO:0000313" key="22">
    <source>
        <dbReference type="EMBL" id="BBO80520.1"/>
    </source>
</evidence>
<dbReference type="Pfam" id="PF02518">
    <property type="entry name" value="HATPase_c"/>
    <property type="match status" value="1"/>
</dbReference>
<protein>
    <recommendedName>
        <fullName evidence="15">Sensory/regulatory protein RpfC</fullName>
        <ecNumber evidence="3">2.7.13.3</ecNumber>
    </recommendedName>
</protein>
<dbReference type="InterPro" id="IPR036641">
    <property type="entry name" value="HPT_dom_sf"/>
</dbReference>
<evidence type="ECO:0000256" key="18">
    <source>
        <dbReference type="SAM" id="MobiDB-lite"/>
    </source>
</evidence>
<gene>
    <name evidence="22" type="ORF">DSCO28_10860</name>
</gene>
<evidence type="ECO:0000256" key="10">
    <source>
        <dbReference type="ARBA" id="ARBA00022840"/>
    </source>
</evidence>
<dbReference type="InterPro" id="IPR003661">
    <property type="entry name" value="HisK_dim/P_dom"/>
</dbReference>
<feature type="domain" description="Histidine kinase" evidence="19">
    <location>
        <begin position="156"/>
        <end position="378"/>
    </location>
</feature>
<evidence type="ECO:0000256" key="16">
    <source>
        <dbReference type="PROSITE-ProRule" id="PRU00110"/>
    </source>
</evidence>
<reference evidence="22 23" key="1">
    <citation type="submission" date="2019-11" db="EMBL/GenBank/DDBJ databases">
        <title>Comparative genomics of hydrocarbon-degrading Desulfosarcina strains.</title>
        <authorList>
            <person name="Watanabe M."/>
            <person name="Kojima H."/>
            <person name="Fukui M."/>
        </authorList>
    </citation>
    <scope>NUCLEOTIDE SEQUENCE [LARGE SCALE GENOMIC DNA]</scope>
    <source>
        <strain evidence="22 23">28bB2T</strain>
    </source>
</reference>
<dbReference type="Pfam" id="PF00072">
    <property type="entry name" value="Response_reg"/>
    <property type="match status" value="2"/>
</dbReference>
<dbReference type="SMART" id="SM00387">
    <property type="entry name" value="HATPase_c"/>
    <property type="match status" value="1"/>
</dbReference>
<keyword evidence="4" id="KW-1003">Cell membrane</keyword>
<evidence type="ECO:0000256" key="1">
    <source>
        <dbReference type="ARBA" id="ARBA00000085"/>
    </source>
</evidence>
<evidence type="ECO:0000256" key="8">
    <source>
        <dbReference type="ARBA" id="ARBA00022741"/>
    </source>
</evidence>
<evidence type="ECO:0000256" key="6">
    <source>
        <dbReference type="ARBA" id="ARBA00022679"/>
    </source>
</evidence>
<evidence type="ECO:0000256" key="11">
    <source>
        <dbReference type="ARBA" id="ARBA00022989"/>
    </source>
</evidence>
<evidence type="ECO:0000256" key="9">
    <source>
        <dbReference type="ARBA" id="ARBA00022777"/>
    </source>
</evidence>
<dbReference type="FunFam" id="1.10.287.130:FF:000002">
    <property type="entry name" value="Two-component osmosensing histidine kinase"/>
    <property type="match status" value="1"/>
</dbReference>
<dbReference type="Gene3D" id="3.40.50.2300">
    <property type="match status" value="2"/>
</dbReference>
<dbReference type="InterPro" id="IPR036890">
    <property type="entry name" value="HATPase_C_sf"/>
</dbReference>
<dbReference type="PRINTS" id="PR00344">
    <property type="entry name" value="BCTRLSENSOR"/>
</dbReference>
<dbReference type="CDD" id="cd00088">
    <property type="entry name" value="HPT"/>
    <property type="match status" value="1"/>
</dbReference>
<dbReference type="Gene3D" id="3.30.565.10">
    <property type="entry name" value="Histidine kinase-like ATPase, C-terminal domain"/>
    <property type="match status" value="1"/>
</dbReference>